<dbReference type="EMBL" id="JAAATY010000003">
    <property type="protein sequence ID" value="NRN64193.1"/>
    <property type="molecule type" value="Genomic_DNA"/>
</dbReference>
<dbReference type="InterPro" id="IPR003870">
    <property type="entry name" value="DUF222"/>
</dbReference>
<dbReference type="InterPro" id="IPR003615">
    <property type="entry name" value="HNH_nuc"/>
</dbReference>
<protein>
    <submittedName>
        <fullName evidence="2">HNH endonuclease</fullName>
    </submittedName>
</protein>
<evidence type="ECO:0000259" key="1">
    <source>
        <dbReference type="Pfam" id="PF02720"/>
    </source>
</evidence>
<sequence length="369" mass="41210">MSESALDHIRELYQARSRAEAQYIRGLAGYAAGHPPDRDGISVGDGVAEEVALELHLSPATTAKHLAEAQDMVSRLPMTVNALEAGEIDYMRAKAVRDYTKDLAGDQVAEVEKRILAGGPRESLTKFKYALNREVIRVDPEAAEERRRLAKARRGVTKWHKPDGTAKLSVTLRPDEAEQAYNHIDLLARQAKVNRADVFMDLVCGKKSERTPAAVHVVVPMTTLLGLNREPGEISGVGPITAEHARELARHATWRRLITDPTGQVLEVSRRRFASPALRRHLQLRDRTCRQPGCNVPAHRCETDHTKSYVTGGPTSPGNIAMFCKRHNLMRQRTKWRLRQPEPGTLVFTTPTKRIVVTKPEPYEPITAQ</sequence>
<reference evidence="2 3" key="1">
    <citation type="submission" date="2020-01" db="EMBL/GenBank/DDBJ databases">
        <title>Kibdelosporangium persica a novel Actinomycetes from a hot desert in Iran.</title>
        <authorList>
            <person name="Safaei N."/>
            <person name="Zaburannyi N."/>
            <person name="Mueller R."/>
            <person name="Wink J."/>
        </authorList>
    </citation>
    <scope>NUCLEOTIDE SEQUENCE [LARGE SCALE GENOMIC DNA]</scope>
    <source>
        <strain evidence="2 3">4NS15</strain>
    </source>
</reference>
<gene>
    <name evidence="2" type="ORF">GC106_13990</name>
</gene>
<dbReference type="RefSeq" id="WP_173125793.1">
    <property type="nucleotide sequence ID" value="NZ_CBCSGW010000007.1"/>
</dbReference>
<evidence type="ECO:0000313" key="2">
    <source>
        <dbReference type="EMBL" id="NRN64193.1"/>
    </source>
</evidence>
<keyword evidence="2" id="KW-0378">Hydrolase</keyword>
<proteinExistence type="predicted"/>
<evidence type="ECO:0000313" key="3">
    <source>
        <dbReference type="Proteomes" id="UP000763557"/>
    </source>
</evidence>
<keyword evidence="2" id="KW-0255">Endonuclease</keyword>
<dbReference type="Pfam" id="PF02720">
    <property type="entry name" value="DUF222"/>
    <property type="match status" value="1"/>
</dbReference>
<comment type="caution">
    <text evidence="2">The sequence shown here is derived from an EMBL/GenBank/DDBJ whole genome shotgun (WGS) entry which is preliminary data.</text>
</comment>
<organism evidence="2 3">
    <name type="scientific">Kibdelosporangium persicum</name>
    <dbReference type="NCBI Taxonomy" id="2698649"/>
    <lineage>
        <taxon>Bacteria</taxon>
        <taxon>Bacillati</taxon>
        <taxon>Actinomycetota</taxon>
        <taxon>Actinomycetes</taxon>
        <taxon>Pseudonocardiales</taxon>
        <taxon>Pseudonocardiaceae</taxon>
        <taxon>Kibdelosporangium</taxon>
    </lineage>
</organism>
<dbReference type="CDD" id="cd00085">
    <property type="entry name" value="HNHc"/>
    <property type="match status" value="1"/>
</dbReference>
<keyword evidence="3" id="KW-1185">Reference proteome</keyword>
<name>A0ABX2EYS5_9PSEU</name>
<keyword evidence="2" id="KW-0540">Nuclease</keyword>
<dbReference type="GO" id="GO:0004519">
    <property type="term" value="F:endonuclease activity"/>
    <property type="evidence" value="ECO:0007669"/>
    <property type="project" value="UniProtKB-KW"/>
</dbReference>
<feature type="domain" description="DUF222" evidence="1">
    <location>
        <begin position="43"/>
        <end position="286"/>
    </location>
</feature>
<accession>A0ABX2EYS5</accession>
<dbReference type="Gene3D" id="1.10.30.50">
    <property type="match status" value="1"/>
</dbReference>
<dbReference type="Proteomes" id="UP000763557">
    <property type="component" value="Unassembled WGS sequence"/>
</dbReference>